<dbReference type="Gene3D" id="3.40.50.300">
    <property type="entry name" value="P-loop containing nucleotide triphosphate hydrolases"/>
    <property type="match status" value="1"/>
</dbReference>
<dbReference type="InterPro" id="IPR027417">
    <property type="entry name" value="P-loop_NTPase"/>
</dbReference>
<dbReference type="SUPFAM" id="SSF52540">
    <property type="entry name" value="P-loop containing nucleoside triphosphate hydrolases"/>
    <property type="match status" value="1"/>
</dbReference>
<proteinExistence type="predicted"/>
<feature type="domain" description="Sulfotransferase" evidence="1">
    <location>
        <begin position="6"/>
        <end position="307"/>
    </location>
</feature>
<protein>
    <submittedName>
        <fullName evidence="2">Sulfotransferase domain-containing protein</fullName>
    </submittedName>
</protein>
<dbReference type="EMBL" id="JAJNDC010000002">
    <property type="protein sequence ID" value="MCW9713067.1"/>
    <property type="molecule type" value="Genomic_DNA"/>
</dbReference>
<gene>
    <name evidence="2" type="ORF">LQ318_09140</name>
</gene>
<evidence type="ECO:0000313" key="3">
    <source>
        <dbReference type="Proteomes" id="UP001207337"/>
    </source>
</evidence>
<reference evidence="2 3" key="1">
    <citation type="submission" date="2021-11" db="EMBL/GenBank/DDBJ databases">
        <title>Aliifidinibius sp. nov., a new bacterium isolated from saline soil.</title>
        <authorList>
            <person name="Galisteo C."/>
            <person name="De La Haba R."/>
            <person name="Sanchez-Porro C."/>
            <person name="Ventosa A."/>
        </authorList>
    </citation>
    <scope>NUCLEOTIDE SEQUENCE [LARGE SCALE GENOMIC DNA]</scope>
    <source>
        <strain evidence="2 3">KACC 190600</strain>
    </source>
</reference>
<dbReference type="Proteomes" id="UP001207337">
    <property type="component" value="Unassembled WGS sequence"/>
</dbReference>
<name>A0ABT3PYZ5_9BACT</name>
<evidence type="ECO:0000259" key="1">
    <source>
        <dbReference type="Pfam" id="PF00685"/>
    </source>
</evidence>
<accession>A0ABT3PYZ5</accession>
<dbReference type="Pfam" id="PF00685">
    <property type="entry name" value="Sulfotransfer_1"/>
    <property type="match status" value="1"/>
</dbReference>
<comment type="caution">
    <text evidence="2">The sequence shown here is derived from an EMBL/GenBank/DDBJ whole genome shotgun (WGS) entry which is preliminary data.</text>
</comment>
<organism evidence="2 3">
    <name type="scientific">Fodinibius salicampi</name>
    <dbReference type="NCBI Taxonomy" id="1920655"/>
    <lineage>
        <taxon>Bacteria</taxon>
        <taxon>Pseudomonadati</taxon>
        <taxon>Balneolota</taxon>
        <taxon>Balneolia</taxon>
        <taxon>Balneolales</taxon>
        <taxon>Balneolaceae</taxon>
        <taxon>Fodinibius</taxon>
    </lineage>
</organism>
<dbReference type="RefSeq" id="WP_265789515.1">
    <property type="nucleotide sequence ID" value="NZ_BAABRS010000002.1"/>
</dbReference>
<sequence>MKFEKAILLSGTMRSGTTLMCKILDSSPSINMVSDVLNWFWHRCLGQYGMMNSKYQLEKCFYELEPFIIYGLNEERKEFFLSGEIKNEIINNGISYEEIYRTFIKYYKNGLTRFNGDKTTHNYDKYESFITKSSDSIIIHMVRDVSDVFYSHKKRVGVKKKNDSFSKKLKNVSNEIRKDIGRKLLGNKHAIDVGNRMFTPFVYKYPLKIVDEWLLSNSAALHIKEQYPEKILIIKYEDLVTDTTEILDKISGRLGLSDKLFDINNLKKGNNEDFVANSSFEENKVKGIHSKSVNQSEGNLTEKEKSYIDKRCRKIKKALEY</sequence>
<dbReference type="InterPro" id="IPR000863">
    <property type="entry name" value="Sulfotransferase_dom"/>
</dbReference>
<evidence type="ECO:0000313" key="2">
    <source>
        <dbReference type="EMBL" id="MCW9713067.1"/>
    </source>
</evidence>
<keyword evidence="3" id="KW-1185">Reference proteome</keyword>